<reference evidence="4 5" key="1">
    <citation type="submission" date="2016-10" db="EMBL/GenBank/DDBJ databases">
        <authorList>
            <person name="Varghese N."/>
            <person name="Submissions S."/>
        </authorList>
    </citation>
    <scope>NUCLEOTIDE SEQUENCE [LARGE SCALE GENOMIC DNA]</scope>
    <source>
        <strain evidence="2 5">CDM_1</strain>
        <strain evidence="4">CDM_6</strain>
    </source>
</reference>
<evidence type="ECO:0000256" key="1">
    <source>
        <dbReference type="SAM" id="Phobius"/>
    </source>
</evidence>
<feature type="transmembrane region" description="Helical" evidence="1">
    <location>
        <begin position="20"/>
        <end position="41"/>
    </location>
</feature>
<keyword evidence="4" id="KW-1185">Reference proteome</keyword>
<name>A0A1H9YG31_9EURY</name>
<dbReference type="AlphaFoldDB" id="A0A1H9YG31"/>
<sequence length="42" mass="4611">MTTLIDAAVLATETQLPMNIVGWGALALGLFVVIAWTLYLYR</sequence>
<evidence type="ECO:0000313" key="3">
    <source>
        <dbReference type="EMBL" id="SES67971.1"/>
    </source>
</evidence>
<keyword evidence="1" id="KW-0472">Membrane</keyword>
<proteinExistence type="predicted"/>
<evidence type="ECO:0000313" key="4">
    <source>
        <dbReference type="Proteomes" id="UP000199320"/>
    </source>
</evidence>
<evidence type="ECO:0000313" key="5">
    <source>
        <dbReference type="Proteomes" id="UP000324021"/>
    </source>
</evidence>
<reference evidence="3" key="2">
    <citation type="submission" date="2016-10" db="EMBL/GenBank/DDBJ databases">
        <authorList>
            <person name="de Groot N.N."/>
        </authorList>
    </citation>
    <scope>NUCLEOTIDE SEQUENCE [LARGE SCALE GENOMIC DNA]</scope>
    <source>
        <strain evidence="3">CDM_6</strain>
    </source>
</reference>
<dbReference type="Proteomes" id="UP000324021">
    <property type="component" value="Unassembled WGS sequence"/>
</dbReference>
<accession>A0A1H9YG31</accession>
<dbReference type="EMBL" id="FOIC01000001">
    <property type="protein sequence ID" value="SES67971.1"/>
    <property type="molecule type" value="Genomic_DNA"/>
</dbReference>
<evidence type="ECO:0000313" key="2">
    <source>
        <dbReference type="EMBL" id="SDC20018.1"/>
    </source>
</evidence>
<dbReference type="RefSeq" id="WP_262488505.1">
    <property type="nucleotide sequence ID" value="NZ_FMZP01000002.1"/>
</dbReference>
<keyword evidence="1" id="KW-1133">Transmembrane helix</keyword>
<dbReference type="EMBL" id="FMZP01000002">
    <property type="protein sequence ID" value="SDC20018.1"/>
    <property type="molecule type" value="Genomic_DNA"/>
</dbReference>
<gene>
    <name evidence="3" type="ORF">SAMN04488694_10198</name>
    <name evidence="2" type="ORF">SAMN05192552_100298</name>
</gene>
<protein>
    <submittedName>
        <fullName evidence="3">Uncharacterized protein</fullName>
    </submittedName>
</protein>
<keyword evidence="1" id="KW-0812">Transmembrane</keyword>
<organism evidence="3 4">
    <name type="scientific">Natrinema hispanicum</name>
    <dbReference type="NCBI Taxonomy" id="392421"/>
    <lineage>
        <taxon>Archaea</taxon>
        <taxon>Methanobacteriati</taxon>
        <taxon>Methanobacteriota</taxon>
        <taxon>Stenosarchaea group</taxon>
        <taxon>Halobacteria</taxon>
        <taxon>Halobacteriales</taxon>
        <taxon>Natrialbaceae</taxon>
        <taxon>Natrinema</taxon>
    </lineage>
</organism>
<dbReference type="Proteomes" id="UP000199320">
    <property type="component" value="Unassembled WGS sequence"/>
</dbReference>